<dbReference type="Pfam" id="PF00293">
    <property type="entry name" value="NUDIX"/>
    <property type="match status" value="1"/>
</dbReference>
<keyword evidence="2" id="KW-0378">Hydrolase</keyword>
<dbReference type="SUPFAM" id="SSF55811">
    <property type="entry name" value="Nudix"/>
    <property type="match status" value="1"/>
</dbReference>
<dbReference type="PROSITE" id="PS51462">
    <property type="entry name" value="NUDIX"/>
    <property type="match status" value="1"/>
</dbReference>
<accession>A0A1F7GCT2</accession>
<gene>
    <name evidence="5" type="ORF">A2774_00105</name>
</gene>
<comment type="cofactor">
    <cofactor evidence="1">
        <name>Mg(2+)</name>
        <dbReference type="ChEBI" id="CHEBI:18420"/>
    </cofactor>
</comment>
<name>A0A1F7GCT2_9BACT</name>
<dbReference type="InterPro" id="IPR000086">
    <property type="entry name" value="NUDIX_hydrolase_dom"/>
</dbReference>
<evidence type="ECO:0000256" key="3">
    <source>
        <dbReference type="ARBA" id="ARBA00022842"/>
    </source>
</evidence>
<dbReference type="Gene3D" id="3.90.79.10">
    <property type="entry name" value="Nucleoside Triphosphate Pyrophosphohydrolase"/>
    <property type="match status" value="1"/>
</dbReference>
<dbReference type="PANTHER" id="PTHR43222">
    <property type="entry name" value="NUDIX HYDROLASE 23"/>
    <property type="match status" value="1"/>
</dbReference>
<protein>
    <recommendedName>
        <fullName evidence="4">Nudix hydrolase domain-containing protein</fullName>
    </recommendedName>
</protein>
<feature type="domain" description="Nudix hydrolase" evidence="4">
    <location>
        <begin position="32"/>
        <end position="162"/>
    </location>
</feature>
<organism evidence="5 6">
    <name type="scientific">Candidatus Roizmanbacteria bacterium RIFCSPHIGHO2_01_FULL_39_12c</name>
    <dbReference type="NCBI Taxonomy" id="1802031"/>
    <lineage>
        <taxon>Bacteria</taxon>
        <taxon>Candidatus Roizmaniibacteriota</taxon>
    </lineage>
</organism>
<evidence type="ECO:0000256" key="1">
    <source>
        <dbReference type="ARBA" id="ARBA00001946"/>
    </source>
</evidence>
<comment type="caution">
    <text evidence="5">The sequence shown here is derived from an EMBL/GenBank/DDBJ whole genome shotgun (WGS) entry which is preliminary data.</text>
</comment>
<evidence type="ECO:0000259" key="4">
    <source>
        <dbReference type="PROSITE" id="PS51462"/>
    </source>
</evidence>
<dbReference type="InterPro" id="IPR020476">
    <property type="entry name" value="Nudix_hydrolase"/>
</dbReference>
<dbReference type="PANTHER" id="PTHR43222:SF2">
    <property type="entry name" value="NUDIX HYDROLASE 23, CHLOROPLASTIC"/>
    <property type="match status" value="1"/>
</dbReference>
<evidence type="ECO:0000313" key="6">
    <source>
        <dbReference type="Proteomes" id="UP000177208"/>
    </source>
</evidence>
<dbReference type="InterPro" id="IPR015797">
    <property type="entry name" value="NUDIX_hydrolase-like_dom_sf"/>
</dbReference>
<keyword evidence="3" id="KW-0460">Magnesium</keyword>
<dbReference type="Proteomes" id="UP000177208">
    <property type="component" value="Unassembled WGS sequence"/>
</dbReference>
<dbReference type="AlphaFoldDB" id="A0A1F7GCT2"/>
<dbReference type="PRINTS" id="PR00502">
    <property type="entry name" value="NUDIXFAMILY"/>
</dbReference>
<evidence type="ECO:0000313" key="5">
    <source>
        <dbReference type="EMBL" id="OGK16689.1"/>
    </source>
</evidence>
<dbReference type="GO" id="GO:0016787">
    <property type="term" value="F:hydrolase activity"/>
    <property type="evidence" value="ECO:0007669"/>
    <property type="project" value="UniProtKB-KW"/>
</dbReference>
<proteinExistence type="predicted"/>
<reference evidence="5 6" key="1">
    <citation type="journal article" date="2016" name="Nat. Commun.">
        <title>Thousands of microbial genomes shed light on interconnected biogeochemical processes in an aquifer system.</title>
        <authorList>
            <person name="Anantharaman K."/>
            <person name="Brown C.T."/>
            <person name="Hug L.A."/>
            <person name="Sharon I."/>
            <person name="Castelle C.J."/>
            <person name="Probst A.J."/>
            <person name="Thomas B.C."/>
            <person name="Singh A."/>
            <person name="Wilkins M.J."/>
            <person name="Karaoz U."/>
            <person name="Brodie E.L."/>
            <person name="Williams K.H."/>
            <person name="Hubbard S.S."/>
            <person name="Banfield J.F."/>
        </authorList>
    </citation>
    <scope>NUCLEOTIDE SEQUENCE [LARGE SCALE GENOMIC DNA]</scope>
</reference>
<sequence length="166" mass="19234">MYIFCPRCSKKIAKKSESLYVCNHCGFHLYENPRPTNGLIAENEKGEILLVKRKDDPKKGYWDLPGGFVDMGETLEESFQREIKEELGVKVKNLKYLTSTADRYLYKGINLHTICFIFTGKLKGKELKIRDDISGFQFFPKDKIPFKRIAFTGVKKGIKYYLSSLK</sequence>
<dbReference type="EMBL" id="MFZG01000019">
    <property type="protein sequence ID" value="OGK16689.1"/>
    <property type="molecule type" value="Genomic_DNA"/>
</dbReference>
<dbReference type="CDD" id="cd04681">
    <property type="entry name" value="NUDIX_Hydrolase"/>
    <property type="match status" value="1"/>
</dbReference>
<evidence type="ECO:0000256" key="2">
    <source>
        <dbReference type="ARBA" id="ARBA00022801"/>
    </source>
</evidence>